<dbReference type="Proteomes" id="UP001144341">
    <property type="component" value="Unassembled WGS sequence"/>
</dbReference>
<dbReference type="RefSeq" id="WP_269413893.1">
    <property type="nucleotide sequence ID" value="NZ_JAPWGL010000001.1"/>
</dbReference>
<keyword evidence="2" id="KW-1185">Reference proteome</keyword>
<gene>
    <name evidence="1" type="ORF">O0931_02095</name>
</gene>
<protein>
    <submittedName>
        <fullName evidence="1">Uncharacterized protein</fullName>
    </submittedName>
</protein>
<name>A0ABT4KT17_9SPHI</name>
<evidence type="ECO:0000313" key="1">
    <source>
        <dbReference type="EMBL" id="MCZ4222079.1"/>
    </source>
</evidence>
<sequence>MNKKLSILVFTLGFLACNQRDESKVNTNLLYFDINGYFKKETARLTKTNPKVIKGVSVNNVKETKVLKIADWAKEFAIFTNADINKASWNGSFKVEKTNKTENYTSDDKKIPVKRVVLTQENGRIKKLEIVISNKNLLYTSGDTLIYYPDSLYQIKKHQKIRLLSAKNYEITGRFKP</sequence>
<dbReference type="PROSITE" id="PS51257">
    <property type="entry name" value="PROKAR_LIPOPROTEIN"/>
    <property type="match status" value="1"/>
</dbReference>
<accession>A0ABT4KT17</accession>
<organism evidence="1 2">
    <name type="scientific">Pedobacter rhodius</name>
    <dbReference type="NCBI Taxonomy" id="3004098"/>
    <lineage>
        <taxon>Bacteria</taxon>
        <taxon>Pseudomonadati</taxon>
        <taxon>Bacteroidota</taxon>
        <taxon>Sphingobacteriia</taxon>
        <taxon>Sphingobacteriales</taxon>
        <taxon>Sphingobacteriaceae</taxon>
        <taxon>Pedobacter</taxon>
    </lineage>
</organism>
<evidence type="ECO:0000313" key="2">
    <source>
        <dbReference type="Proteomes" id="UP001144341"/>
    </source>
</evidence>
<proteinExistence type="predicted"/>
<comment type="caution">
    <text evidence="1">The sequence shown here is derived from an EMBL/GenBank/DDBJ whole genome shotgun (WGS) entry which is preliminary data.</text>
</comment>
<dbReference type="EMBL" id="JAPWGL010000001">
    <property type="protein sequence ID" value="MCZ4222079.1"/>
    <property type="molecule type" value="Genomic_DNA"/>
</dbReference>
<reference evidence="1" key="1">
    <citation type="submission" date="2022-12" db="EMBL/GenBank/DDBJ databases">
        <title>Genome sequence of SJ11.</title>
        <authorList>
            <person name="Woo H."/>
        </authorList>
    </citation>
    <scope>NUCLEOTIDE SEQUENCE</scope>
    <source>
        <strain evidence="1">SJ11</strain>
    </source>
</reference>